<evidence type="ECO:0000313" key="3">
    <source>
        <dbReference type="Proteomes" id="UP001174908"/>
    </source>
</evidence>
<name>A0ABT7N9L7_9BURK</name>
<dbReference type="EMBL" id="JASZYV010000002">
    <property type="protein sequence ID" value="MDM0044632.1"/>
    <property type="molecule type" value="Genomic_DNA"/>
</dbReference>
<dbReference type="RefSeq" id="WP_286659754.1">
    <property type="nucleotide sequence ID" value="NZ_JASZYV010000002.1"/>
</dbReference>
<protein>
    <submittedName>
        <fullName evidence="2">Pilus assembly protein PilV</fullName>
    </submittedName>
</protein>
<dbReference type="Proteomes" id="UP001174908">
    <property type="component" value="Unassembled WGS sequence"/>
</dbReference>
<dbReference type="InterPro" id="IPR012902">
    <property type="entry name" value="N_methyl_site"/>
</dbReference>
<gene>
    <name evidence="2" type="ORF">QTH91_09085</name>
</gene>
<accession>A0ABT7N9L7</accession>
<feature type="transmembrane region" description="Helical" evidence="1">
    <location>
        <begin position="21"/>
        <end position="42"/>
    </location>
</feature>
<evidence type="ECO:0000313" key="2">
    <source>
        <dbReference type="EMBL" id="MDM0044632.1"/>
    </source>
</evidence>
<dbReference type="Pfam" id="PF07963">
    <property type="entry name" value="N_methyl"/>
    <property type="match status" value="1"/>
</dbReference>
<keyword evidence="1" id="KW-1133">Transmembrane helix</keyword>
<evidence type="ECO:0000256" key="1">
    <source>
        <dbReference type="SAM" id="Phobius"/>
    </source>
</evidence>
<keyword evidence="3" id="KW-1185">Reference proteome</keyword>
<comment type="caution">
    <text evidence="2">The sequence shown here is derived from an EMBL/GenBank/DDBJ whole genome shotgun (WGS) entry which is preliminary data.</text>
</comment>
<keyword evidence="1" id="KW-0472">Membrane</keyword>
<proteinExistence type="predicted"/>
<sequence>MNSTKRLNRPLRSSRDSRGIALIEVLVALLVFMLGVLGLIGLQTSMTKAETDSKFRADAAYLANEGVARLWADRVNMAAYDGDSCEGVTRCQEWRNRTSSVLPNGTATMAIDAATGDVAVTIEWKVPSGDTHRYVTHTTVARNTD</sequence>
<reference evidence="2" key="1">
    <citation type="submission" date="2023-06" db="EMBL/GenBank/DDBJ databases">
        <authorList>
            <person name="Jiang Y."/>
            <person name="Liu Q."/>
        </authorList>
    </citation>
    <scope>NUCLEOTIDE SEQUENCE</scope>
    <source>
        <strain evidence="2">CGMCC 1.12089</strain>
    </source>
</reference>
<organism evidence="2 3">
    <name type="scientific">Variovorax dokdonensis</name>
    <dbReference type="NCBI Taxonomy" id="344883"/>
    <lineage>
        <taxon>Bacteria</taxon>
        <taxon>Pseudomonadati</taxon>
        <taxon>Pseudomonadota</taxon>
        <taxon>Betaproteobacteria</taxon>
        <taxon>Burkholderiales</taxon>
        <taxon>Comamonadaceae</taxon>
        <taxon>Variovorax</taxon>
    </lineage>
</organism>
<keyword evidence="1" id="KW-0812">Transmembrane</keyword>